<keyword evidence="2" id="KW-1185">Reference proteome</keyword>
<dbReference type="Proteomes" id="UP000245626">
    <property type="component" value="Unassembled WGS sequence"/>
</dbReference>
<name>A0ACD0NZ53_9BASI</name>
<evidence type="ECO:0000313" key="1">
    <source>
        <dbReference type="EMBL" id="PWN51101.1"/>
    </source>
</evidence>
<proteinExistence type="predicted"/>
<reference evidence="1 2" key="1">
    <citation type="journal article" date="2018" name="Mol. Biol. Evol.">
        <title>Broad Genomic Sampling Reveals a Smut Pathogenic Ancestry of the Fungal Clade Ustilaginomycotina.</title>
        <authorList>
            <person name="Kijpornyongpan T."/>
            <person name="Mondo S.J."/>
            <person name="Barry K."/>
            <person name="Sandor L."/>
            <person name="Lee J."/>
            <person name="Lipzen A."/>
            <person name="Pangilinan J."/>
            <person name="LaButti K."/>
            <person name="Hainaut M."/>
            <person name="Henrissat B."/>
            <person name="Grigoriev I.V."/>
            <person name="Spatafora J.W."/>
            <person name="Aime M.C."/>
        </authorList>
    </citation>
    <scope>NUCLEOTIDE SEQUENCE [LARGE SCALE GENOMIC DNA]</scope>
    <source>
        <strain evidence="1 2">SA 807</strain>
    </source>
</reference>
<sequence>MYLHTLPTTGAVSFSDFIITTTFVSEVSKATELRSRLRSVLKEIKYADPQSDNSIISGGGGTSGLTQNPSGEKDWLGVVKAVEEYLPYLFSIFNCVQTDDLILRHEPEFSWRPILVGGSLMRQPQRTRIPGLYYELITTLLLSALSLFNFATSAAISLGDYERDVRLTEAERKSKDERLKWSADTLCKACGIFEYLAEVLIPQWENQVGKVDGRPPEVTREVVDALSKLALAEAQTLAIRKLLSPSLSTSIETTTPGPPLPKNHPSPSLLAKLHLNVSYLLESSLSLCKTAGKKGSSSQSWQTSPSTSSIRGSAGDGRRLFPDTNYQEYPDHGGQANKLVNDDNDGRGEGVGGSGGGGGKKKGLTSKLMNKISSNNRNGGGEGQTPKLSGGSKPVTRTLSNLSSLEGPEPKEMAVSGPILKYLETNANYHKALAYKWLGVDAGEMGGKVGEALTFLKMSRESLHELPTSSGIGLSLGRRVGKDGRKGGGGGGIGGKEEEIKIVDHWIQCYTKLNDTVSFQPLPRAHDLQSKIPAGRAVLSSKKFKPPPPSFGPGSSSQGSRRFRQERPGCQLIGYREEEEEDGGEAQDTFGAIRKGVEDLGLGREEEEEAGYVGAGAYY</sequence>
<gene>
    <name evidence="1" type="ORF">IE53DRAFT_386564</name>
</gene>
<accession>A0ACD0NZ53</accession>
<evidence type="ECO:0000313" key="2">
    <source>
        <dbReference type="Proteomes" id="UP000245626"/>
    </source>
</evidence>
<organism evidence="1 2">
    <name type="scientific">Violaceomyces palustris</name>
    <dbReference type="NCBI Taxonomy" id="1673888"/>
    <lineage>
        <taxon>Eukaryota</taxon>
        <taxon>Fungi</taxon>
        <taxon>Dikarya</taxon>
        <taxon>Basidiomycota</taxon>
        <taxon>Ustilaginomycotina</taxon>
        <taxon>Ustilaginomycetes</taxon>
        <taxon>Violaceomycetales</taxon>
        <taxon>Violaceomycetaceae</taxon>
        <taxon>Violaceomyces</taxon>
    </lineage>
</organism>
<dbReference type="EMBL" id="KZ819871">
    <property type="protein sequence ID" value="PWN51101.1"/>
    <property type="molecule type" value="Genomic_DNA"/>
</dbReference>
<protein>
    <submittedName>
        <fullName evidence="1">Uncharacterized protein</fullName>
    </submittedName>
</protein>